<evidence type="ECO:0000313" key="1">
    <source>
        <dbReference type="EMBL" id="PQM38506.1"/>
    </source>
</evidence>
<dbReference type="EMBL" id="PJQY01003308">
    <property type="protein sequence ID" value="PQM38506.1"/>
    <property type="molecule type" value="Genomic_DNA"/>
</dbReference>
<protein>
    <submittedName>
        <fullName evidence="1">Uncharacterized protein</fullName>
    </submittedName>
</protein>
<evidence type="ECO:0000313" key="2">
    <source>
        <dbReference type="Proteomes" id="UP000250321"/>
    </source>
</evidence>
<keyword evidence="2" id="KW-1185">Reference proteome</keyword>
<dbReference type="Proteomes" id="UP000250321">
    <property type="component" value="Unassembled WGS sequence"/>
</dbReference>
<gene>
    <name evidence="1" type="ORF">Pyn_13836</name>
</gene>
<accession>A0A314UNX4</accession>
<organism evidence="1 2">
    <name type="scientific">Prunus yedoensis var. nudiflora</name>
    <dbReference type="NCBI Taxonomy" id="2094558"/>
    <lineage>
        <taxon>Eukaryota</taxon>
        <taxon>Viridiplantae</taxon>
        <taxon>Streptophyta</taxon>
        <taxon>Embryophyta</taxon>
        <taxon>Tracheophyta</taxon>
        <taxon>Spermatophyta</taxon>
        <taxon>Magnoliopsida</taxon>
        <taxon>eudicotyledons</taxon>
        <taxon>Gunneridae</taxon>
        <taxon>Pentapetalae</taxon>
        <taxon>rosids</taxon>
        <taxon>fabids</taxon>
        <taxon>Rosales</taxon>
        <taxon>Rosaceae</taxon>
        <taxon>Amygdaloideae</taxon>
        <taxon>Amygdaleae</taxon>
        <taxon>Prunus</taxon>
    </lineage>
</organism>
<reference evidence="1 2" key="1">
    <citation type="submission" date="2018-02" db="EMBL/GenBank/DDBJ databases">
        <title>Draft genome of wild Prunus yedoensis var. nudiflora.</title>
        <authorList>
            <person name="Baek S."/>
            <person name="Kim J.-H."/>
            <person name="Choi K."/>
            <person name="Kim G.-B."/>
            <person name="Cho A."/>
            <person name="Jang H."/>
            <person name="Shin C.-H."/>
            <person name="Yu H.-J."/>
            <person name="Mun J.-H."/>
        </authorList>
    </citation>
    <scope>NUCLEOTIDE SEQUENCE [LARGE SCALE GENOMIC DNA]</scope>
    <source>
        <strain evidence="2">cv. Jeju island</strain>
        <tissue evidence="1">Leaf</tissue>
    </source>
</reference>
<proteinExistence type="predicted"/>
<sequence length="74" mass="8450">MGLGQGCVEKRGDARPRNFRVIGRCDGKSRGAMGLCRPRKPRCRICHTSPTTRRSPPQIYWLGLCYWLELEGED</sequence>
<dbReference type="AlphaFoldDB" id="A0A314UNX4"/>
<name>A0A314UNX4_PRUYE</name>
<comment type="caution">
    <text evidence="1">The sequence shown here is derived from an EMBL/GenBank/DDBJ whole genome shotgun (WGS) entry which is preliminary data.</text>
</comment>